<organism evidence="2 3">
    <name type="scientific">Amblyomma americanum</name>
    <name type="common">Lone star tick</name>
    <dbReference type="NCBI Taxonomy" id="6943"/>
    <lineage>
        <taxon>Eukaryota</taxon>
        <taxon>Metazoa</taxon>
        <taxon>Ecdysozoa</taxon>
        <taxon>Arthropoda</taxon>
        <taxon>Chelicerata</taxon>
        <taxon>Arachnida</taxon>
        <taxon>Acari</taxon>
        <taxon>Parasitiformes</taxon>
        <taxon>Ixodida</taxon>
        <taxon>Ixodoidea</taxon>
        <taxon>Ixodidae</taxon>
        <taxon>Amblyomminae</taxon>
        <taxon>Amblyomma</taxon>
    </lineage>
</organism>
<dbReference type="AlphaFoldDB" id="A0AAQ4DYA8"/>
<evidence type="ECO:0000256" key="1">
    <source>
        <dbReference type="SAM" id="Phobius"/>
    </source>
</evidence>
<sequence length="290" mass="32025">MRYRIDKEVARTQATVAIMAFLICLLAVVNGVELGLAEMAGVAGVALSMNLKVQAFWLGTAPQDCMVAFSCSKGGHLENLQLVLREIGNAVKFTATKGIPESNKINPLFPLGFCTEGNGNEGLMEGSLSTGRDWHAYRNITVLGEIYQCLVSVVYPSTGEQRLRHTEDAPFEGYCHLMPLDVAARCGVEKTIRNYMYNCTDKVDWTIFEPSPDEVMDNTTKPPHTKKPVDGMSGRDIIITGVSIFIAFVFLGIVLAWRCGWRLTRKAPSHLAQYEKAREIVALNPNTAYD</sequence>
<dbReference type="EMBL" id="JARKHS020025453">
    <property type="protein sequence ID" value="KAK8767448.1"/>
    <property type="molecule type" value="Genomic_DNA"/>
</dbReference>
<evidence type="ECO:0000313" key="3">
    <source>
        <dbReference type="Proteomes" id="UP001321473"/>
    </source>
</evidence>
<reference evidence="2 3" key="1">
    <citation type="journal article" date="2023" name="Arcadia Sci">
        <title>De novo assembly of a long-read Amblyomma americanum tick genome.</title>
        <authorList>
            <person name="Chou S."/>
            <person name="Poskanzer K.E."/>
            <person name="Rollins M."/>
            <person name="Thuy-Boun P.S."/>
        </authorList>
    </citation>
    <scope>NUCLEOTIDE SEQUENCE [LARGE SCALE GENOMIC DNA]</scope>
    <source>
        <strain evidence="2">F_SG_1</strain>
        <tissue evidence="2">Salivary glands</tissue>
    </source>
</reference>
<comment type="caution">
    <text evidence="2">The sequence shown here is derived from an EMBL/GenBank/DDBJ whole genome shotgun (WGS) entry which is preliminary data.</text>
</comment>
<dbReference type="Proteomes" id="UP001321473">
    <property type="component" value="Unassembled WGS sequence"/>
</dbReference>
<keyword evidence="3" id="KW-1185">Reference proteome</keyword>
<gene>
    <name evidence="2" type="ORF">V5799_005778</name>
</gene>
<accession>A0AAQ4DYA8</accession>
<keyword evidence="1" id="KW-0472">Membrane</keyword>
<proteinExistence type="predicted"/>
<evidence type="ECO:0000313" key="2">
    <source>
        <dbReference type="EMBL" id="KAK8767448.1"/>
    </source>
</evidence>
<keyword evidence="1" id="KW-1133">Transmembrane helix</keyword>
<keyword evidence="1" id="KW-0812">Transmembrane</keyword>
<protein>
    <submittedName>
        <fullName evidence="2">Uncharacterized protein</fullName>
    </submittedName>
</protein>
<name>A0AAQ4DYA8_AMBAM</name>
<feature type="transmembrane region" description="Helical" evidence="1">
    <location>
        <begin position="237"/>
        <end position="257"/>
    </location>
</feature>